<dbReference type="InterPro" id="IPR039554">
    <property type="entry name" value="HigA2-like_HTH"/>
</dbReference>
<evidence type="ECO:0000259" key="1">
    <source>
        <dbReference type="PROSITE" id="PS50943"/>
    </source>
</evidence>
<dbReference type="PROSITE" id="PS50943">
    <property type="entry name" value="HTH_CROC1"/>
    <property type="match status" value="1"/>
</dbReference>
<dbReference type="CDD" id="cd00093">
    <property type="entry name" value="HTH_XRE"/>
    <property type="match status" value="1"/>
</dbReference>
<dbReference type="Proteomes" id="UP000287687">
    <property type="component" value="Unassembled WGS sequence"/>
</dbReference>
<protein>
    <submittedName>
        <fullName evidence="2">XRE family transcriptional regulator</fullName>
    </submittedName>
</protein>
<organism evidence="2 3">
    <name type="scientific">Neorhizobium lilium</name>
    <dbReference type="NCBI Taxonomy" id="2503024"/>
    <lineage>
        <taxon>Bacteria</taxon>
        <taxon>Pseudomonadati</taxon>
        <taxon>Pseudomonadota</taxon>
        <taxon>Alphaproteobacteria</taxon>
        <taxon>Hyphomicrobiales</taxon>
        <taxon>Rhizobiaceae</taxon>
        <taxon>Rhizobium/Agrobacterium group</taxon>
        <taxon>Neorhizobium</taxon>
    </lineage>
</organism>
<evidence type="ECO:0000313" key="3">
    <source>
        <dbReference type="Proteomes" id="UP000287687"/>
    </source>
</evidence>
<feature type="domain" description="HTH cro/C1-type" evidence="1">
    <location>
        <begin position="41"/>
        <end position="78"/>
    </location>
</feature>
<dbReference type="AlphaFoldDB" id="A0A3S3SD13"/>
<reference evidence="2 3" key="1">
    <citation type="submission" date="2019-01" db="EMBL/GenBank/DDBJ databases">
        <title>The draft genome of Rhizobium sp. 24NR.</title>
        <authorList>
            <person name="Liu L."/>
            <person name="Liang L."/>
            <person name="Shi S."/>
            <person name="Xu L."/>
            <person name="Wang X."/>
            <person name="Li L."/>
            <person name="Zhang X."/>
        </authorList>
    </citation>
    <scope>NUCLEOTIDE SEQUENCE [LARGE SCALE GENOMIC DNA]</scope>
    <source>
        <strain evidence="2 3">24NR</strain>
    </source>
</reference>
<name>A0A3S3SD13_9HYPH</name>
<dbReference type="RefSeq" id="WP_128444203.1">
    <property type="nucleotide sequence ID" value="NZ_SBIP01000003.1"/>
</dbReference>
<dbReference type="GO" id="GO:0003677">
    <property type="term" value="F:DNA binding"/>
    <property type="evidence" value="ECO:0007669"/>
    <property type="project" value="InterPro"/>
</dbReference>
<dbReference type="InterPro" id="IPR010982">
    <property type="entry name" value="Lambda_DNA-bd_dom_sf"/>
</dbReference>
<sequence>MDRQVFVNVWDALEDTQTEAANMSMRSALLIAIEQKVRSWNLTQVEAAGRLGITQPRLNDLLRGRISNFSLDALIGLAAQAGLSVRLNISDAA</sequence>
<accession>A0A3S3SD13</accession>
<evidence type="ECO:0000313" key="2">
    <source>
        <dbReference type="EMBL" id="RWX77290.1"/>
    </source>
</evidence>
<dbReference type="Gene3D" id="1.10.260.40">
    <property type="entry name" value="lambda repressor-like DNA-binding domains"/>
    <property type="match status" value="1"/>
</dbReference>
<dbReference type="EMBL" id="SBIP01000003">
    <property type="protein sequence ID" value="RWX77290.1"/>
    <property type="molecule type" value="Genomic_DNA"/>
</dbReference>
<gene>
    <name evidence="2" type="ORF">EPK99_16785</name>
</gene>
<keyword evidence="3" id="KW-1185">Reference proteome</keyword>
<dbReference type="OrthoDB" id="9788479at2"/>
<dbReference type="Pfam" id="PF13744">
    <property type="entry name" value="HTH_37"/>
    <property type="match status" value="1"/>
</dbReference>
<proteinExistence type="predicted"/>
<dbReference type="SUPFAM" id="SSF47413">
    <property type="entry name" value="lambda repressor-like DNA-binding domains"/>
    <property type="match status" value="1"/>
</dbReference>
<comment type="caution">
    <text evidence="2">The sequence shown here is derived from an EMBL/GenBank/DDBJ whole genome shotgun (WGS) entry which is preliminary data.</text>
</comment>
<dbReference type="InterPro" id="IPR001387">
    <property type="entry name" value="Cro/C1-type_HTH"/>
</dbReference>